<dbReference type="SUPFAM" id="SSF47113">
    <property type="entry name" value="Histone-fold"/>
    <property type="match status" value="1"/>
</dbReference>
<name>A0A1E4TDM0_9ASCO</name>
<feature type="compositionally biased region" description="Acidic residues" evidence="7">
    <location>
        <begin position="1"/>
        <end position="15"/>
    </location>
</feature>
<dbReference type="GO" id="GO:0046982">
    <property type="term" value="F:protein heterodimerization activity"/>
    <property type="evidence" value="ECO:0007669"/>
    <property type="project" value="InterPro"/>
</dbReference>
<feature type="non-terminal residue" evidence="9">
    <location>
        <position position="144"/>
    </location>
</feature>
<dbReference type="GO" id="GO:0016251">
    <property type="term" value="F:RNA polymerase II general transcription initiation factor activity"/>
    <property type="evidence" value="ECO:0007669"/>
    <property type="project" value="TreeGrafter"/>
</dbReference>
<keyword evidence="10" id="KW-1185">Reference proteome</keyword>
<evidence type="ECO:0000256" key="3">
    <source>
        <dbReference type="ARBA" id="ARBA00023015"/>
    </source>
</evidence>
<evidence type="ECO:0000313" key="10">
    <source>
        <dbReference type="Proteomes" id="UP000095023"/>
    </source>
</evidence>
<evidence type="ECO:0000256" key="2">
    <source>
        <dbReference type="ARBA" id="ARBA00009788"/>
    </source>
</evidence>
<keyword evidence="5" id="KW-0539">Nucleus</keyword>
<proteinExistence type="inferred from homology"/>
<dbReference type="Proteomes" id="UP000095023">
    <property type="component" value="Unassembled WGS sequence"/>
</dbReference>
<dbReference type="InterPro" id="IPR045127">
    <property type="entry name" value="TAF11-like"/>
</dbReference>
<accession>A0A1E4TDM0</accession>
<reference evidence="10" key="1">
    <citation type="submission" date="2016-02" db="EMBL/GenBank/DDBJ databases">
        <title>Comparative genomics of biotechnologically important yeasts.</title>
        <authorList>
            <consortium name="DOE Joint Genome Institute"/>
            <person name="Riley R."/>
            <person name="Haridas S."/>
            <person name="Wolfe K.H."/>
            <person name="Lopes M.R."/>
            <person name="Hittinger C.T."/>
            <person name="Goker M."/>
            <person name="Salamov A."/>
            <person name="Wisecaver J."/>
            <person name="Long T.M."/>
            <person name="Aerts A.L."/>
            <person name="Barry K."/>
            <person name="Choi C."/>
            <person name="Clum A."/>
            <person name="Coughlan A.Y."/>
            <person name="Deshpande S."/>
            <person name="Douglass A.P."/>
            <person name="Hanson S.J."/>
            <person name="Klenk H.-P."/>
            <person name="Labutti K."/>
            <person name="Lapidus A."/>
            <person name="Lindquist E."/>
            <person name="Lipzen A."/>
            <person name="Meier-Kolthoff J.P."/>
            <person name="Ohm R.A."/>
            <person name="Otillar R.P."/>
            <person name="Pangilinan J."/>
            <person name="Peng Y."/>
            <person name="Rokas A."/>
            <person name="Rosa C.A."/>
            <person name="Scheuner C."/>
            <person name="Sibirny A.A."/>
            <person name="Slot J.C."/>
            <person name="Stielow J.B."/>
            <person name="Sun H."/>
            <person name="Kurtzman C.P."/>
            <person name="Blackwell M."/>
            <person name="Jeffries T.W."/>
            <person name="Grigoriev I.V."/>
        </authorList>
    </citation>
    <scope>NUCLEOTIDE SEQUENCE [LARGE SCALE GENOMIC DNA]</scope>
    <source>
        <strain evidence="10">NRRL Y-17796</strain>
    </source>
</reference>
<evidence type="ECO:0000256" key="7">
    <source>
        <dbReference type="SAM" id="MobiDB-lite"/>
    </source>
</evidence>
<dbReference type="OrthoDB" id="28335at2759"/>
<protein>
    <recommendedName>
        <fullName evidence="6">Transcription initiation factor TFIID subunit 11</fullName>
    </recommendedName>
</protein>
<keyword evidence="4" id="KW-0804">Transcription</keyword>
<evidence type="ECO:0000256" key="1">
    <source>
        <dbReference type="ARBA" id="ARBA00004123"/>
    </source>
</evidence>
<organism evidence="9 10">
    <name type="scientific">Tortispora caseinolytica NRRL Y-17796</name>
    <dbReference type="NCBI Taxonomy" id="767744"/>
    <lineage>
        <taxon>Eukaryota</taxon>
        <taxon>Fungi</taxon>
        <taxon>Dikarya</taxon>
        <taxon>Ascomycota</taxon>
        <taxon>Saccharomycotina</taxon>
        <taxon>Trigonopsidomycetes</taxon>
        <taxon>Trigonopsidales</taxon>
        <taxon>Trigonopsidaceae</taxon>
        <taxon>Tortispora</taxon>
    </lineage>
</organism>
<dbReference type="GO" id="GO:0005669">
    <property type="term" value="C:transcription factor TFIID complex"/>
    <property type="evidence" value="ECO:0007669"/>
    <property type="project" value="EnsemblFungi"/>
</dbReference>
<feature type="region of interest" description="Disordered" evidence="7">
    <location>
        <begin position="1"/>
        <end position="21"/>
    </location>
</feature>
<dbReference type="PANTHER" id="PTHR13218:SF8">
    <property type="entry name" value="TRANSCRIPTION INITIATION FACTOR TFIID SUBUNIT 11"/>
    <property type="match status" value="1"/>
</dbReference>
<evidence type="ECO:0000259" key="8">
    <source>
        <dbReference type="Pfam" id="PF04719"/>
    </source>
</evidence>
<dbReference type="GO" id="GO:0051123">
    <property type="term" value="P:RNA polymerase II preinitiation complex assembly"/>
    <property type="evidence" value="ECO:0007669"/>
    <property type="project" value="InterPro"/>
</dbReference>
<dbReference type="FunFam" id="1.10.20.10:FF:000061">
    <property type="entry name" value="TFIID subunit"/>
    <property type="match status" value="1"/>
</dbReference>
<dbReference type="AlphaFoldDB" id="A0A1E4TDM0"/>
<dbReference type="PANTHER" id="PTHR13218">
    <property type="entry name" value="TRANSCRIPTION INITIATION FACTOR TFIID SUBUNIT 11-RELATED"/>
    <property type="match status" value="1"/>
</dbReference>
<dbReference type="CDD" id="cd08048">
    <property type="entry name" value="HFD_TAF11"/>
    <property type="match status" value="1"/>
</dbReference>
<comment type="subcellular location">
    <subcellularLocation>
        <location evidence="1">Nucleus</location>
    </subcellularLocation>
</comment>
<feature type="non-terminal residue" evidence="9">
    <location>
        <position position="1"/>
    </location>
</feature>
<gene>
    <name evidence="9" type="ORF">CANCADRAFT_20028</name>
</gene>
<comment type="similarity">
    <text evidence="2">Belongs to the TAF11 family.</text>
</comment>
<sequence length="144" mass="16389">NEEDDEDEDEYEEQQGEALKSVLDNADKRQARLGLLLEAMDRDQMSRYEYFRRANVNKTGVKRLVNSVLGQSVSPNIAIAVAGVSKLFLGELVERARQVQKRELAISIGEAAAEQLGPLQPHHVREAWRLYKIEKGTIPQAMWR</sequence>
<dbReference type="InterPro" id="IPR009072">
    <property type="entry name" value="Histone-fold"/>
</dbReference>
<evidence type="ECO:0000256" key="5">
    <source>
        <dbReference type="ARBA" id="ARBA00023242"/>
    </source>
</evidence>
<dbReference type="Pfam" id="PF04719">
    <property type="entry name" value="TAFII28"/>
    <property type="match status" value="1"/>
</dbReference>
<dbReference type="EMBL" id="KV453843">
    <property type="protein sequence ID" value="ODV89758.1"/>
    <property type="molecule type" value="Genomic_DNA"/>
</dbReference>
<dbReference type="InterPro" id="IPR006809">
    <property type="entry name" value="TAFII28_dom"/>
</dbReference>
<evidence type="ECO:0000256" key="4">
    <source>
        <dbReference type="ARBA" id="ARBA00023163"/>
    </source>
</evidence>
<evidence type="ECO:0000313" key="9">
    <source>
        <dbReference type="EMBL" id="ODV89758.1"/>
    </source>
</evidence>
<keyword evidence="3" id="KW-0805">Transcription regulation</keyword>
<feature type="domain" description="TAFII28-like protein" evidence="8">
    <location>
        <begin position="35"/>
        <end position="129"/>
    </location>
</feature>
<dbReference type="Gene3D" id="1.10.20.10">
    <property type="entry name" value="Histone, subunit A"/>
    <property type="match status" value="1"/>
</dbReference>
<evidence type="ECO:0000256" key="6">
    <source>
        <dbReference type="ARBA" id="ARBA00072882"/>
    </source>
</evidence>